<evidence type="ECO:0000259" key="3">
    <source>
        <dbReference type="PROSITE" id="PS50240"/>
    </source>
</evidence>
<dbReference type="Proteomes" id="UP000632118">
    <property type="component" value="Unassembled WGS sequence"/>
</dbReference>
<dbReference type="Gene3D" id="2.40.10.10">
    <property type="entry name" value="Trypsin-like serine proteases"/>
    <property type="match status" value="1"/>
</dbReference>
<evidence type="ECO:0000313" key="5">
    <source>
        <dbReference type="Proteomes" id="UP000632118"/>
    </source>
</evidence>
<accession>A0A850VKL8</accession>
<protein>
    <submittedName>
        <fullName evidence="4">PRS53 protease</fullName>
    </submittedName>
</protein>
<feature type="domain" description="Peptidase S1" evidence="3">
    <location>
        <begin position="1"/>
        <end position="149"/>
    </location>
</feature>
<feature type="region of interest" description="Disordered" evidence="2">
    <location>
        <begin position="153"/>
        <end position="213"/>
    </location>
</feature>
<dbReference type="PANTHER" id="PTHR24253">
    <property type="entry name" value="TRANSMEMBRANE PROTEASE SERINE"/>
    <property type="match status" value="1"/>
</dbReference>
<dbReference type="SUPFAM" id="SSF50494">
    <property type="entry name" value="Trypsin-like serine proteases"/>
    <property type="match status" value="1"/>
</dbReference>
<dbReference type="GO" id="GO:0004252">
    <property type="term" value="F:serine-type endopeptidase activity"/>
    <property type="evidence" value="ECO:0007669"/>
    <property type="project" value="InterPro"/>
</dbReference>
<sequence length="213" mass="22580">GAYVEPKGGRDLALLHLETPLALGPALRPLCLPYSNHERPPGTRCWALLAPNGSSIPKELVSVEVTLSESCGTRGDVGDDVGFPPDTFCITVPEGTSACQLDGGSPLACEERGTWFLVGTASVGGCAQGGPPLFTATPQYERWVAGITREAYFAETPPDPREEEEELTGDPGIREHPETSENPGIRGEPQPTGTPHPTEDPGIRGDLEPMEDP</sequence>
<reference evidence="4" key="1">
    <citation type="submission" date="2019-09" db="EMBL/GenBank/DDBJ databases">
        <title>Bird 10,000 Genomes (B10K) Project - Family phase.</title>
        <authorList>
            <person name="Zhang G."/>
        </authorList>
    </citation>
    <scope>NUCLEOTIDE SEQUENCE</scope>
    <source>
        <strain evidence="4">B10K-DU-002-48</strain>
        <tissue evidence="4">Muscle</tissue>
    </source>
</reference>
<proteinExistence type="predicted"/>
<feature type="compositionally biased region" description="Basic and acidic residues" evidence="2">
    <location>
        <begin position="197"/>
        <end position="207"/>
    </location>
</feature>
<evidence type="ECO:0000256" key="2">
    <source>
        <dbReference type="SAM" id="MobiDB-lite"/>
    </source>
</evidence>
<keyword evidence="4" id="KW-0645">Protease</keyword>
<dbReference type="AlphaFoldDB" id="A0A850VKL8"/>
<evidence type="ECO:0000256" key="1">
    <source>
        <dbReference type="ARBA" id="ARBA00023157"/>
    </source>
</evidence>
<keyword evidence="1" id="KW-1015">Disulfide bond</keyword>
<dbReference type="EMBL" id="WAAD01007170">
    <property type="protein sequence ID" value="NWH44967.1"/>
    <property type="molecule type" value="Genomic_DNA"/>
</dbReference>
<dbReference type="InterPro" id="IPR043504">
    <property type="entry name" value="Peptidase_S1_PA_chymotrypsin"/>
</dbReference>
<feature type="non-terminal residue" evidence="4">
    <location>
        <position position="213"/>
    </location>
</feature>
<dbReference type="InterPro" id="IPR001254">
    <property type="entry name" value="Trypsin_dom"/>
</dbReference>
<dbReference type="PANTHER" id="PTHR24253:SF100">
    <property type="entry name" value="POLYSERASE-2"/>
    <property type="match status" value="1"/>
</dbReference>
<dbReference type="SMART" id="SM00020">
    <property type="entry name" value="Tryp_SPc"/>
    <property type="match status" value="1"/>
</dbReference>
<dbReference type="Pfam" id="PF00089">
    <property type="entry name" value="Trypsin"/>
    <property type="match status" value="1"/>
</dbReference>
<dbReference type="OrthoDB" id="9385071at2759"/>
<dbReference type="PROSITE" id="PS50240">
    <property type="entry name" value="TRYPSIN_DOM"/>
    <property type="match status" value="1"/>
</dbReference>
<keyword evidence="4" id="KW-0378">Hydrolase</keyword>
<comment type="caution">
    <text evidence="4">The sequence shown here is derived from an EMBL/GenBank/DDBJ whole genome shotgun (WGS) entry which is preliminary data.</text>
</comment>
<name>A0A850VKL8_FREMA</name>
<dbReference type="GO" id="GO:0006508">
    <property type="term" value="P:proteolysis"/>
    <property type="evidence" value="ECO:0007669"/>
    <property type="project" value="UniProtKB-KW"/>
</dbReference>
<keyword evidence="5" id="KW-1185">Reference proteome</keyword>
<evidence type="ECO:0000313" key="4">
    <source>
        <dbReference type="EMBL" id="NWH44967.1"/>
    </source>
</evidence>
<gene>
    <name evidence="4" type="primary">Prss53</name>
    <name evidence="4" type="ORF">FREMAG_R14349</name>
</gene>
<organism evidence="4 5">
    <name type="scientific">Fregata magnificens</name>
    <name type="common">Magnificent frigatebird</name>
    <dbReference type="NCBI Taxonomy" id="37042"/>
    <lineage>
        <taxon>Eukaryota</taxon>
        <taxon>Metazoa</taxon>
        <taxon>Chordata</taxon>
        <taxon>Craniata</taxon>
        <taxon>Vertebrata</taxon>
        <taxon>Euteleostomi</taxon>
        <taxon>Archelosauria</taxon>
        <taxon>Archosauria</taxon>
        <taxon>Dinosauria</taxon>
        <taxon>Saurischia</taxon>
        <taxon>Theropoda</taxon>
        <taxon>Coelurosauria</taxon>
        <taxon>Aves</taxon>
        <taxon>Neognathae</taxon>
        <taxon>Neoaves</taxon>
        <taxon>Aequornithes</taxon>
        <taxon>Suliformes</taxon>
        <taxon>Fregatidae</taxon>
        <taxon>Fregata</taxon>
    </lineage>
</organism>
<feature type="non-terminal residue" evidence="4">
    <location>
        <position position="1"/>
    </location>
</feature>
<dbReference type="InterPro" id="IPR009003">
    <property type="entry name" value="Peptidase_S1_PA"/>
</dbReference>